<keyword evidence="8" id="KW-1185">Reference proteome</keyword>
<evidence type="ECO:0000256" key="1">
    <source>
        <dbReference type="ARBA" id="ARBA00006581"/>
    </source>
</evidence>
<evidence type="ECO:0000256" key="2">
    <source>
        <dbReference type="ARBA" id="ARBA00012379"/>
    </source>
</evidence>
<comment type="catalytic activity">
    <reaction evidence="5">
        <text>dUTP + H2O = dUMP + diphosphate + H(+)</text>
        <dbReference type="Rhea" id="RHEA:10248"/>
        <dbReference type="ChEBI" id="CHEBI:15377"/>
        <dbReference type="ChEBI" id="CHEBI:15378"/>
        <dbReference type="ChEBI" id="CHEBI:33019"/>
        <dbReference type="ChEBI" id="CHEBI:61555"/>
        <dbReference type="ChEBI" id="CHEBI:246422"/>
        <dbReference type="EC" id="3.6.1.23"/>
    </reaction>
</comment>
<evidence type="ECO:0000256" key="3">
    <source>
        <dbReference type="ARBA" id="ARBA00022801"/>
    </source>
</evidence>
<organism evidence="7 8">
    <name type="scientific">Marinococcus halophilus</name>
    <dbReference type="NCBI Taxonomy" id="1371"/>
    <lineage>
        <taxon>Bacteria</taxon>
        <taxon>Bacillati</taxon>
        <taxon>Bacillota</taxon>
        <taxon>Bacilli</taxon>
        <taxon>Bacillales</taxon>
        <taxon>Bacillaceae</taxon>
        <taxon>Marinococcus</taxon>
    </lineage>
</organism>
<dbReference type="InterPro" id="IPR036157">
    <property type="entry name" value="dUTPase-like_sf"/>
</dbReference>
<dbReference type="SUPFAM" id="SSF51283">
    <property type="entry name" value="dUTPase-like"/>
    <property type="match status" value="1"/>
</dbReference>
<comment type="similarity">
    <text evidence="1">Belongs to the dUTPase family.</text>
</comment>
<gene>
    <name evidence="7" type="primary">dut</name>
    <name evidence="7" type="ORF">MHA01_00580</name>
</gene>
<evidence type="ECO:0000259" key="6">
    <source>
        <dbReference type="Pfam" id="PF00692"/>
    </source>
</evidence>
<evidence type="ECO:0000313" key="7">
    <source>
        <dbReference type="EMBL" id="GEK57153.1"/>
    </source>
</evidence>
<accession>A0A510Y1U3</accession>
<dbReference type="EC" id="3.6.1.23" evidence="2"/>
<dbReference type="NCBIfam" id="TIGR00576">
    <property type="entry name" value="dut"/>
    <property type="match status" value="1"/>
</dbReference>
<sequence>MKVQIKKLHEDAIVPTQNFEKDVGVDVSTVEEGTLQPNERKVFKLGLAFKPERGYEMQIRPRSGIASKKGVTVLNSPATIEPTFRGNVGVLLYNAGSEPFHVKKGSRIAQAVFKEYEENVDVEVVDDLDETSRGSKGWGSSKM</sequence>
<dbReference type="InterPro" id="IPR008181">
    <property type="entry name" value="dUTPase"/>
</dbReference>
<proteinExistence type="inferred from homology"/>
<dbReference type="OrthoDB" id="9809956at2"/>
<evidence type="ECO:0000256" key="5">
    <source>
        <dbReference type="ARBA" id="ARBA00047686"/>
    </source>
</evidence>
<dbReference type="GO" id="GO:0004170">
    <property type="term" value="F:dUTP diphosphatase activity"/>
    <property type="evidence" value="ECO:0007669"/>
    <property type="project" value="UniProtKB-EC"/>
</dbReference>
<comment type="caution">
    <text evidence="7">The sequence shown here is derived from an EMBL/GenBank/DDBJ whole genome shotgun (WGS) entry which is preliminary data.</text>
</comment>
<reference evidence="7 8" key="1">
    <citation type="submission" date="2019-07" db="EMBL/GenBank/DDBJ databases">
        <title>Whole genome shotgun sequence of Marinococcus halophilus NBRC 102359.</title>
        <authorList>
            <person name="Hosoyama A."/>
            <person name="Uohara A."/>
            <person name="Ohji S."/>
            <person name="Ichikawa N."/>
        </authorList>
    </citation>
    <scope>NUCLEOTIDE SEQUENCE [LARGE SCALE GENOMIC DNA]</scope>
    <source>
        <strain evidence="7 8">NBRC 102359</strain>
    </source>
</reference>
<dbReference type="GO" id="GO:0000287">
    <property type="term" value="F:magnesium ion binding"/>
    <property type="evidence" value="ECO:0007669"/>
    <property type="project" value="InterPro"/>
</dbReference>
<keyword evidence="4" id="KW-0546">Nucleotide metabolism</keyword>
<dbReference type="CDD" id="cd07557">
    <property type="entry name" value="trimeric_dUTPase"/>
    <property type="match status" value="1"/>
</dbReference>
<feature type="domain" description="dUTPase-like" evidence="6">
    <location>
        <begin position="11"/>
        <end position="141"/>
    </location>
</feature>
<dbReference type="EMBL" id="BJUN01000001">
    <property type="protein sequence ID" value="GEK57153.1"/>
    <property type="molecule type" value="Genomic_DNA"/>
</dbReference>
<dbReference type="PANTHER" id="PTHR11241:SF0">
    <property type="entry name" value="DEOXYURIDINE 5'-TRIPHOSPHATE NUCLEOTIDOHYDROLASE"/>
    <property type="match status" value="1"/>
</dbReference>
<dbReference type="AlphaFoldDB" id="A0A510Y1U3"/>
<dbReference type="InterPro" id="IPR029054">
    <property type="entry name" value="dUTPase-like"/>
</dbReference>
<dbReference type="Pfam" id="PF00692">
    <property type="entry name" value="dUTPase"/>
    <property type="match status" value="1"/>
</dbReference>
<dbReference type="NCBIfam" id="NF001862">
    <property type="entry name" value="PRK00601.1"/>
    <property type="match status" value="1"/>
</dbReference>
<protein>
    <recommendedName>
        <fullName evidence="2">dUTP diphosphatase</fullName>
        <ecNumber evidence="2">3.6.1.23</ecNumber>
    </recommendedName>
</protein>
<dbReference type="Proteomes" id="UP000321051">
    <property type="component" value="Unassembled WGS sequence"/>
</dbReference>
<dbReference type="RefSeq" id="WP_094907778.1">
    <property type="nucleotide sequence ID" value="NZ_BJUN01000001.1"/>
</dbReference>
<dbReference type="PANTHER" id="PTHR11241">
    <property type="entry name" value="DEOXYURIDINE 5'-TRIPHOSPHATE NUCLEOTIDOHYDROLASE"/>
    <property type="match status" value="1"/>
</dbReference>
<keyword evidence="3 7" id="KW-0378">Hydrolase</keyword>
<dbReference type="Gene3D" id="2.70.40.10">
    <property type="match status" value="1"/>
</dbReference>
<evidence type="ECO:0000313" key="8">
    <source>
        <dbReference type="Proteomes" id="UP000321051"/>
    </source>
</evidence>
<dbReference type="InterPro" id="IPR033704">
    <property type="entry name" value="dUTPase_trimeric"/>
</dbReference>
<dbReference type="GO" id="GO:0006226">
    <property type="term" value="P:dUMP biosynthetic process"/>
    <property type="evidence" value="ECO:0007669"/>
    <property type="project" value="InterPro"/>
</dbReference>
<evidence type="ECO:0000256" key="4">
    <source>
        <dbReference type="ARBA" id="ARBA00023080"/>
    </source>
</evidence>
<dbReference type="GO" id="GO:0046081">
    <property type="term" value="P:dUTP catabolic process"/>
    <property type="evidence" value="ECO:0007669"/>
    <property type="project" value="InterPro"/>
</dbReference>
<name>A0A510Y1U3_MARHA</name>